<dbReference type="InterPro" id="IPR041664">
    <property type="entry name" value="AAA_16"/>
</dbReference>
<evidence type="ECO:0000256" key="1">
    <source>
        <dbReference type="ARBA" id="ARBA00005820"/>
    </source>
</evidence>
<sequence length="1258" mass="135820">MGVPPAEGWGRRAADPVRNDVGVNRERSGGPPGRRLGECADAAPTQAHGARPALTAPGNREGGWENRPPQAQRTRTQPPAAWGTRTVTTTHPDRNHDAPGPQPRRTRTATTTHPHRNNRGAAHDNRAPQNASRSQPGGTRTPRLGQNGCVRYGILGTTQVHRDDGTAVPLAGTRLRSLLAALALRAGRVRTTEALIDEVWEGEPPADATGALQALVARLRRAIGHEAVGSVDGGYRLVAEPDAVDLHRFERLVDDGGRALADGDAAKAAEALDSALALWRGPVLADLPDRVSVAPRYDALRLDARRLRITAEVALGRAEQVLPEAVELAAAHPLNEAVQVLRLRALREAGRGADALVAYEEVRRELAETLGTDPGPELRALHTELLNPSAPAPAPAPAAAARLGNVRARLTSFVGREADLSAIAADLAAARLVTVTGPGGTGKTRLSQEAGDLVADHWPDGVWFAELAPVEDPRTVAVAVVNALGLRETLLHAASATEAALAAEAKGVAAKDPLLQLTEYCAERRMLLVLDNCEHVIGAAAELTERLLAHCPDVAVLATSREPLGVPGELIRPLDPLPQPPALRLLADRGAAARPGFTPDEDPEACAELCRRLDGLPLAIELAAARLRMMTPRQLADRLDDRFRILTAGSRTVLPRQQTLRAVVDWSWGLLSEAERIVLRRFAVFAGGWDLAAAEAVCGADGGAVDARDVASVLASLVDKSLVVADLAEDGARYRMLETIGEYAAERLVEAGERDTVGRRHTTYFREYVRTADPELRGPGQLRCLDRLEREHENLRAAIRRAVDTGDEQEALCLVLACSWFWEMRNYRSESGHWPAVVAAMSPVDAFAEPLRLPPLDRGPLEDPLPMTPQQLTEARRWARTSEVFAYMGERDVWNDPRLVGLGEAIIEAYPPELPQSSLRPGLFRMLGAMLTGRFDRMAELMDDTVASCRLHGRVWELAFALQFRAKVMNDVEDRLEASMEDIREARELFGRVGDDWGMAEVLAAEAEATANAGDWVRAAESCREAIELARKLGAYQHVPIMQVRLGDALANAGDLVEGERLIREGVAEAETYRPVGDDAGYYGKVLLIALLSRRGELDEAFALLDVLQAAPPRGMPSFIVGLLAAIRGWLTGMAGDPYGGLPHLAESVAYMEGHPLSPIIGPRLGVLLFPPGVALFTGIAGLRDGDDVRGPARRAAVVLGAHDALRQTACTPWERTSLDEDAVRLRGYLGEEDFAHAYREGEGLVFAEAVELLRRPV</sequence>
<dbReference type="Pfam" id="PF00486">
    <property type="entry name" value="Trans_reg_C"/>
    <property type="match status" value="1"/>
</dbReference>
<dbReference type="Pfam" id="PF03704">
    <property type="entry name" value="BTAD"/>
    <property type="match status" value="1"/>
</dbReference>
<dbReference type="Pfam" id="PF25872">
    <property type="entry name" value="HTH_77"/>
    <property type="match status" value="1"/>
</dbReference>
<evidence type="ECO:0000256" key="3">
    <source>
        <dbReference type="ARBA" id="ARBA00023125"/>
    </source>
</evidence>
<reference evidence="7 8" key="1">
    <citation type="submission" date="2017-06" db="EMBL/GenBank/DDBJ databases">
        <authorList>
            <person name="Kim H.J."/>
            <person name="Triplett B.A."/>
        </authorList>
    </citation>
    <scope>NUCLEOTIDE SEQUENCE [LARGE SCALE GENOMIC DNA]</scope>
    <source>
        <strain evidence="7 8">CGMCC 4.1858</strain>
    </source>
</reference>
<dbReference type="GO" id="GO:0000160">
    <property type="term" value="P:phosphorelay signal transduction system"/>
    <property type="evidence" value="ECO:0007669"/>
    <property type="project" value="UniProtKB-KW"/>
</dbReference>
<dbReference type="GO" id="GO:0006355">
    <property type="term" value="P:regulation of DNA-templated transcription"/>
    <property type="evidence" value="ECO:0007669"/>
    <property type="project" value="InterPro"/>
</dbReference>
<name>A0A238ZIT2_9ACTN</name>
<dbReference type="PRINTS" id="PR00364">
    <property type="entry name" value="DISEASERSIST"/>
</dbReference>
<evidence type="ECO:0000313" key="7">
    <source>
        <dbReference type="EMBL" id="SNR83257.1"/>
    </source>
</evidence>
<dbReference type="InterPro" id="IPR036388">
    <property type="entry name" value="WH-like_DNA-bd_sf"/>
</dbReference>
<dbReference type="GO" id="GO:0003677">
    <property type="term" value="F:DNA binding"/>
    <property type="evidence" value="ECO:0007669"/>
    <property type="project" value="UniProtKB-UniRule"/>
</dbReference>
<evidence type="ECO:0000313" key="8">
    <source>
        <dbReference type="Proteomes" id="UP000198280"/>
    </source>
</evidence>
<dbReference type="SUPFAM" id="SSF48452">
    <property type="entry name" value="TPR-like"/>
    <property type="match status" value="2"/>
</dbReference>
<dbReference type="InterPro" id="IPR058852">
    <property type="entry name" value="HTH_77"/>
</dbReference>
<dbReference type="PANTHER" id="PTHR47691:SF3">
    <property type="entry name" value="HTH-TYPE TRANSCRIPTIONAL REGULATOR RV0890C-RELATED"/>
    <property type="match status" value="1"/>
</dbReference>
<feature type="domain" description="OmpR/PhoB-type" evidence="6">
    <location>
        <begin position="139"/>
        <end position="239"/>
    </location>
</feature>
<dbReference type="CDD" id="cd15831">
    <property type="entry name" value="BTAD"/>
    <property type="match status" value="1"/>
</dbReference>
<evidence type="ECO:0000256" key="2">
    <source>
        <dbReference type="ARBA" id="ARBA00023012"/>
    </source>
</evidence>
<feature type="compositionally biased region" description="Basic and acidic residues" evidence="5">
    <location>
        <begin position="9"/>
        <end position="28"/>
    </location>
</feature>
<dbReference type="SMART" id="SM01043">
    <property type="entry name" value="BTAD"/>
    <property type="match status" value="1"/>
</dbReference>
<keyword evidence="3 4" id="KW-0238">DNA-binding</keyword>
<dbReference type="InterPro" id="IPR016032">
    <property type="entry name" value="Sig_transdc_resp-reg_C-effctor"/>
</dbReference>
<feature type="DNA-binding region" description="OmpR/PhoB-type" evidence="4">
    <location>
        <begin position="139"/>
        <end position="239"/>
    </location>
</feature>
<feature type="compositionally biased region" description="Polar residues" evidence="5">
    <location>
        <begin position="127"/>
        <end position="138"/>
    </location>
</feature>
<accession>A0A238ZIT2</accession>
<keyword evidence="2" id="KW-0902">Two-component regulatory system</keyword>
<dbReference type="Gene3D" id="1.10.10.10">
    <property type="entry name" value="Winged helix-like DNA-binding domain superfamily/Winged helix DNA-binding domain"/>
    <property type="match status" value="1"/>
</dbReference>
<dbReference type="InterPro" id="IPR027417">
    <property type="entry name" value="P-loop_NTPase"/>
</dbReference>
<dbReference type="InterPro" id="IPR005158">
    <property type="entry name" value="BTAD"/>
</dbReference>
<dbReference type="SUPFAM" id="SSF46894">
    <property type="entry name" value="C-terminal effector domain of the bipartite response regulators"/>
    <property type="match status" value="1"/>
</dbReference>
<dbReference type="PANTHER" id="PTHR47691">
    <property type="entry name" value="REGULATOR-RELATED"/>
    <property type="match status" value="1"/>
</dbReference>
<evidence type="ECO:0000256" key="5">
    <source>
        <dbReference type="SAM" id="MobiDB-lite"/>
    </source>
</evidence>
<proteinExistence type="inferred from homology"/>
<dbReference type="SUPFAM" id="SSF52540">
    <property type="entry name" value="P-loop containing nucleoside triphosphate hydrolases"/>
    <property type="match status" value="1"/>
</dbReference>
<dbReference type="PROSITE" id="PS51755">
    <property type="entry name" value="OMPR_PHOB"/>
    <property type="match status" value="1"/>
</dbReference>
<dbReference type="Gene3D" id="1.25.40.10">
    <property type="entry name" value="Tetratricopeptide repeat domain"/>
    <property type="match status" value="2"/>
</dbReference>
<dbReference type="InterPro" id="IPR001867">
    <property type="entry name" value="OmpR/PhoB-type_DNA-bd"/>
</dbReference>
<comment type="similarity">
    <text evidence="1">Belongs to the AfsR/DnrI/RedD regulatory family.</text>
</comment>
<evidence type="ECO:0000259" key="6">
    <source>
        <dbReference type="PROSITE" id="PS51755"/>
    </source>
</evidence>
<dbReference type="SMART" id="SM00862">
    <property type="entry name" value="Trans_reg_C"/>
    <property type="match status" value="1"/>
</dbReference>
<feature type="region of interest" description="Disordered" evidence="5">
    <location>
        <begin position="1"/>
        <end position="146"/>
    </location>
</feature>
<keyword evidence="8" id="KW-1185">Reference proteome</keyword>
<evidence type="ECO:0000256" key="4">
    <source>
        <dbReference type="PROSITE-ProRule" id="PRU01091"/>
    </source>
</evidence>
<gene>
    <name evidence="7" type="ORF">SAMN05216252_101321</name>
</gene>
<dbReference type="Proteomes" id="UP000198280">
    <property type="component" value="Unassembled WGS sequence"/>
</dbReference>
<organism evidence="7 8">
    <name type="scientific">Actinacidiphila glaucinigra</name>
    <dbReference type="NCBI Taxonomy" id="235986"/>
    <lineage>
        <taxon>Bacteria</taxon>
        <taxon>Bacillati</taxon>
        <taxon>Actinomycetota</taxon>
        <taxon>Actinomycetes</taxon>
        <taxon>Kitasatosporales</taxon>
        <taxon>Streptomycetaceae</taxon>
        <taxon>Actinacidiphila</taxon>
    </lineage>
</organism>
<feature type="compositionally biased region" description="Low complexity" evidence="5">
    <location>
        <begin position="67"/>
        <end position="81"/>
    </location>
</feature>
<dbReference type="InterPro" id="IPR011990">
    <property type="entry name" value="TPR-like_helical_dom_sf"/>
</dbReference>
<dbReference type="Pfam" id="PF13191">
    <property type="entry name" value="AAA_16"/>
    <property type="match status" value="1"/>
</dbReference>
<dbReference type="AlphaFoldDB" id="A0A238ZIT2"/>
<dbReference type="EMBL" id="FZOF01000001">
    <property type="protein sequence ID" value="SNR83257.1"/>
    <property type="molecule type" value="Genomic_DNA"/>
</dbReference>
<protein>
    <submittedName>
        <fullName evidence="7">Predicted ATPase</fullName>
    </submittedName>
</protein>